<protein>
    <recommendedName>
        <fullName evidence="3">SH3 domain-containing protein</fullName>
    </recommendedName>
</protein>
<gene>
    <name evidence="1" type="ORF">TL16_g00801</name>
</gene>
<dbReference type="EMBL" id="BLQM01000015">
    <property type="protein sequence ID" value="GMH50536.1"/>
    <property type="molecule type" value="Genomic_DNA"/>
</dbReference>
<reference evidence="2" key="1">
    <citation type="journal article" date="2023" name="Commun. Biol.">
        <title>Genome analysis of Parmales, the sister group of diatoms, reveals the evolutionary specialization of diatoms from phago-mixotrophs to photoautotrophs.</title>
        <authorList>
            <person name="Ban H."/>
            <person name="Sato S."/>
            <person name="Yoshikawa S."/>
            <person name="Yamada K."/>
            <person name="Nakamura Y."/>
            <person name="Ichinomiya M."/>
            <person name="Sato N."/>
            <person name="Blanc-Mathieu R."/>
            <person name="Endo H."/>
            <person name="Kuwata A."/>
            <person name="Ogata H."/>
        </authorList>
    </citation>
    <scope>NUCLEOTIDE SEQUENCE [LARGE SCALE GENOMIC DNA]</scope>
</reference>
<dbReference type="Proteomes" id="UP001162640">
    <property type="component" value="Unassembled WGS sequence"/>
</dbReference>
<evidence type="ECO:0008006" key="3">
    <source>
        <dbReference type="Google" id="ProtNLM"/>
    </source>
</evidence>
<comment type="caution">
    <text evidence="1">The sequence shown here is derived from an EMBL/GenBank/DDBJ whole genome shotgun (WGS) entry which is preliminary data.</text>
</comment>
<name>A0A9W6ZE17_9STRA</name>
<dbReference type="AlphaFoldDB" id="A0A9W6ZE17"/>
<accession>A0A9W6ZE17</accession>
<sequence>MARNLFKNGTLEIALSSLLLVSAGTYYVTSINPSLIGSTSPSKHDIRQRMTLDLKQVGGDRLKMLSSSIERPASASVLFEVKVMKNPNATGVGFDGPLAFPNPIPGETLSVIQESIGPHKSYHYCRRDQTGEVGWMPLNSLQPVI</sequence>
<proteinExistence type="predicted"/>
<evidence type="ECO:0000313" key="2">
    <source>
        <dbReference type="Proteomes" id="UP001162640"/>
    </source>
</evidence>
<organism evidence="1 2">
    <name type="scientific">Triparma laevis f. inornata</name>
    <dbReference type="NCBI Taxonomy" id="1714386"/>
    <lineage>
        <taxon>Eukaryota</taxon>
        <taxon>Sar</taxon>
        <taxon>Stramenopiles</taxon>
        <taxon>Ochrophyta</taxon>
        <taxon>Bolidophyceae</taxon>
        <taxon>Parmales</taxon>
        <taxon>Triparmaceae</taxon>
        <taxon>Triparma</taxon>
    </lineage>
</organism>
<evidence type="ECO:0000313" key="1">
    <source>
        <dbReference type="EMBL" id="GMH50536.1"/>
    </source>
</evidence>